<feature type="signal peptide" evidence="1">
    <location>
        <begin position="1"/>
        <end position="17"/>
    </location>
</feature>
<organism evidence="3 4">
    <name type="scientific">Bombyx mori</name>
    <name type="common">Silk moth</name>
    <dbReference type="NCBI Taxonomy" id="7091"/>
    <lineage>
        <taxon>Eukaryota</taxon>
        <taxon>Metazoa</taxon>
        <taxon>Ecdysozoa</taxon>
        <taxon>Arthropoda</taxon>
        <taxon>Hexapoda</taxon>
        <taxon>Insecta</taxon>
        <taxon>Pterygota</taxon>
        <taxon>Neoptera</taxon>
        <taxon>Endopterygota</taxon>
        <taxon>Lepidoptera</taxon>
        <taxon>Glossata</taxon>
        <taxon>Ditrysia</taxon>
        <taxon>Bombycoidea</taxon>
        <taxon>Bombycidae</taxon>
        <taxon>Bombycinae</taxon>
        <taxon>Bombyx</taxon>
    </lineage>
</organism>
<protein>
    <submittedName>
        <fullName evidence="2">VMP25</fullName>
    </submittedName>
</protein>
<evidence type="ECO:0000313" key="3">
    <source>
        <dbReference type="EnsemblMetazoa" id="XP_004930425.1"/>
    </source>
</evidence>
<dbReference type="OMA" id="YPYQYIM"/>
<sequence>MLKVLSILIVIYSCVQGHVTQRNDPNQLHPVHGLYIKPSVDGSTGDLYVAATEEDGVKSQWLTDASVNFLPATAASQKHETAFPSPFAASYPHEETVNKKKQAGAPVQYAYAVPMTTAPNEGTSPYPYALPVSAFPSQASESLIPCLDPAKANIPQYSPFHFFYPQMMSAYTKAMSILKEAGVNEDTANSVMPTPPMWSPYSYPMYVMMDPSTWTKSQGTTPAPNTKSENK</sequence>
<keyword evidence="4" id="KW-1185">Reference proteome</keyword>
<dbReference type="Proteomes" id="UP000005204">
    <property type="component" value="Unassembled WGS sequence"/>
</dbReference>
<dbReference type="EnsemblMetazoa" id="XM_004930368.3">
    <property type="protein sequence ID" value="XP_004930425.1"/>
    <property type="gene ID" value="LOC101737921"/>
</dbReference>
<name>H9JAP2_BOMMO</name>
<evidence type="ECO:0000256" key="1">
    <source>
        <dbReference type="SAM" id="SignalP"/>
    </source>
</evidence>
<gene>
    <name evidence="3" type="primary">101737921</name>
    <name evidence="2" type="synonym">VMP25</name>
</gene>
<dbReference type="OrthoDB" id="6921739at2759"/>
<evidence type="ECO:0000313" key="4">
    <source>
        <dbReference type="Proteomes" id="UP000005204"/>
    </source>
</evidence>
<evidence type="ECO:0000313" key="2">
    <source>
        <dbReference type="EMBL" id="AFH96017.1"/>
    </source>
</evidence>
<dbReference type="eggNOG" id="ENOG502T7UF">
    <property type="taxonomic scope" value="Eukaryota"/>
</dbReference>
<keyword evidence="1" id="KW-0732">Signal</keyword>
<proteinExistence type="predicted"/>
<dbReference type="HOGENOM" id="CLU_1130198_0_0_1"/>
<reference evidence="4" key="1">
    <citation type="journal article" date="2008" name="Insect Biochem. Mol. Biol.">
        <title>The genome of a lepidopteran model insect, the silkworm Bombyx mori.</title>
        <authorList>
            <consortium name="International Silkworm Genome Consortium"/>
        </authorList>
    </citation>
    <scope>NUCLEOTIDE SEQUENCE [LARGE SCALE GENOMIC DNA]</scope>
    <source>
        <strain evidence="4">p50T</strain>
    </source>
</reference>
<dbReference type="AlphaFoldDB" id="H9JAP2"/>
<dbReference type="InParanoid" id="H9JAP2"/>
<reference evidence="3" key="3">
    <citation type="submission" date="2022-06" db="UniProtKB">
        <authorList>
            <consortium name="EnsemblMetazoa"/>
        </authorList>
    </citation>
    <scope>IDENTIFICATION</scope>
    <source>
        <strain evidence="3">p50T (Dazao)</strain>
    </source>
</reference>
<accession>H9JAP2</accession>
<reference evidence="2" key="2">
    <citation type="submission" date="2012-01" db="EMBL/GenBank/DDBJ databases">
        <title>Vitelline membrane proteins in Lepidopteron.</title>
        <authorList>
            <person name="Xu Y."/>
            <person name="Xiang Z."/>
            <person name="He N."/>
        </authorList>
    </citation>
    <scope>NUCLEOTIDE SEQUENCE</scope>
</reference>
<dbReference type="PaxDb" id="7091-BGIBMGA006587-TA"/>
<feature type="chain" id="PRO_5010835099" evidence="1">
    <location>
        <begin position="18"/>
        <end position="231"/>
    </location>
</feature>
<dbReference type="EMBL" id="JQ388320">
    <property type="protein sequence ID" value="AFH96017.1"/>
    <property type="molecule type" value="Genomic_DNA"/>
</dbReference>